<gene>
    <name evidence="1" type="ORF">MNBD_GAMMA08-426</name>
</gene>
<dbReference type="PANTHER" id="PTHR36109:SF2">
    <property type="entry name" value="MEMBRANE PROTEIN"/>
    <property type="match status" value="1"/>
</dbReference>
<dbReference type="AlphaFoldDB" id="A0A3B0X160"/>
<evidence type="ECO:0000313" key="1">
    <source>
        <dbReference type="EMBL" id="VAW58440.1"/>
    </source>
</evidence>
<dbReference type="PANTHER" id="PTHR36109">
    <property type="entry name" value="MEMBRANE PROTEIN-RELATED"/>
    <property type="match status" value="1"/>
</dbReference>
<dbReference type="InterPro" id="IPR052948">
    <property type="entry name" value="Low_temp-induced_all0457"/>
</dbReference>
<accession>A0A3B0X160</accession>
<organism evidence="1">
    <name type="scientific">hydrothermal vent metagenome</name>
    <dbReference type="NCBI Taxonomy" id="652676"/>
    <lineage>
        <taxon>unclassified sequences</taxon>
        <taxon>metagenomes</taxon>
        <taxon>ecological metagenomes</taxon>
    </lineage>
</organism>
<name>A0A3B0X160_9ZZZZ</name>
<reference evidence="1" key="1">
    <citation type="submission" date="2018-06" db="EMBL/GenBank/DDBJ databases">
        <authorList>
            <person name="Zhirakovskaya E."/>
        </authorList>
    </citation>
    <scope>NUCLEOTIDE SEQUENCE</scope>
</reference>
<proteinExistence type="predicted"/>
<protein>
    <submittedName>
        <fullName evidence="1">Uncharacterized protein</fullName>
    </submittedName>
</protein>
<sequence>MPEKKTCILIYTTYEDVWQAVKKLQAQKINLAAVSVVGNANPQEEQIVGLRTNDSYKNLTAIQAVFWQGLREILDGELFFVDPEFDSLSAVGAIVPLLVKKKGDVDILGEFGVLAAALFSMGVPENSVRQYEAEINAGNVLLIVNSKRTEIERSCEILHSEMQQATVHLA</sequence>
<dbReference type="EMBL" id="UOFH01000010">
    <property type="protein sequence ID" value="VAW58440.1"/>
    <property type="molecule type" value="Genomic_DNA"/>
</dbReference>